<dbReference type="InterPro" id="IPR037841">
    <property type="entry name" value="SET_SETD1A/B"/>
</dbReference>
<dbReference type="PANTHER" id="PTHR45814:SF2">
    <property type="entry name" value="HISTONE-LYSINE N-METHYLTRANSFERASE SETD1"/>
    <property type="match status" value="1"/>
</dbReference>
<dbReference type="InterPro" id="IPR046341">
    <property type="entry name" value="SET_dom_sf"/>
</dbReference>
<keyword evidence="10" id="KW-0804">Transcription</keyword>
<feature type="compositionally biased region" description="Basic and acidic residues" evidence="16">
    <location>
        <begin position="1"/>
        <end position="21"/>
    </location>
</feature>
<feature type="compositionally biased region" description="Basic and acidic residues" evidence="16">
    <location>
        <begin position="631"/>
        <end position="644"/>
    </location>
</feature>
<comment type="catalytic activity">
    <reaction evidence="14">
        <text>N(6)-methyl-L-lysyl(4)-[histone H3] + S-adenosyl-L-methionine = N(6),N(6)-dimethyl-L-lysyl(4)-[histone H3] + S-adenosyl-L-homocysteine + H(+)</text>
        <dbReference type="Rhea" id="RHEA:60268"/>
        <dbReference type="Rhea" id="RHEA-COMP:15540"/>
        <dbReference type="Rhea" id="RHEA-COMP:15543"/>
        <dbReference type="ChEBI" id="CHEBI:15378"/>
        <dbReference type="ChEBI" id="CHEBI:57856"/>
        <dbReference type="ChEBI" id="CHEBI:59789"/>
        <dbReference type="ChEBI" id="CHEBI:61929"/>
        <dbReference type="ChEBI" id="CHEBI:61976"/>
    </reaction>
</comment>
<keyword evidence="9" id="KW-0805">Transcription regulation</keyword>
<feature type="domain" description="SET" evidence="18">
    <location>
        <begin position="1401"/>
        <end position="1518"/>
    </location>
</feature>
<dbReference type="Pfam" id="PF00856">
    <property type="entry name" value="SET"/>
    <property type="match status" value="1"/>
</dbReference>
<dbReference type="EC" id="2.1.1.354" evidence="2"/>
<feature type="region of interest" description="Disordered" evidence="16">
    <location>
        <begin position="900"/>
        <end position="1163"/>
    </location>
</feature>
<evidence type="ECO:0000256" key="4">
    <source>
        <dbReference type="ARBA" id="ARBA00022603"/>
    </source>
</evidence>
<keyword evidence="6" id="KW-0949">S-adenosyl-L-methionine</keyword>
<dbReference type="EMBL" id="VDEP01000239">
    <property type="protein sequence ID" value="KAA1121266.1"/>
    <property type="molecule type" value="Genomic_DNA"/>
</dbReference>
<organism evidence="20 21">
    <name type="scientific">Puccinia graminis f. sp. tritici</name>
    <dbReference type="NCBI Taxonomy" id="56615"/>
    <lineage>
        <taxon>Eukaryota</taxon>
        <taxon>Fungi</taxon>
        <taxon>Dikarya</taxon>
        <taxon>Basidiomycota</taxon>
        <taxon>Pucciniomycotina</taxon>
        <taxon>Pucciniomycetes</taxon>
        <taxon>Pucciniales</taxon>
        <taxon>Pucciniaceae</taxon>
        <taxon>Puccinia</taxon>
    </lineage>
</organism>
<evidence type="ECO:0000256" key="1">
    <source>
        <dbReference type="ARBA" id="ARBA00004123"/>
    </source>
</evidence>
<feature type="region of interest" description="Disordered" evidence="16">
    <location>
        <begin position="572"/>
        <end position="668"/>
    </location>
</feature>
<protein>
    <recommendedName>
        <fullName evidence="3">Histone-lysine N-methyltransferase, H3 lysine-4 specific</fullName>
        <ecNumber evidence="2">2.1.1.354</ecNumber>
    </recommendedName>
    <alternativeName>
        <fullName evidence="12">SET domain-containing protein 1</fullName>
    </alternativeName>
</protein>
<dbReference type="InterPro" id="IPR001214">
    <property type="entry name" value="SET_dom"/>
</dbReference>
<feature type="compositionally biased region" description="Polar residues" evidence="16">
    <location>
        <begin position="424"/>
        <end position="443"/>
    </location>
</feature>
<feature type="region of interest" description="Disordered" evidence="16">
    <location>
        <begin position="799"/>
        <end position="864"/>
    </location>
</feature>
<dbReference type="InterPro" id="IPR003616">
    <property type="entry name" value="Post-SET_dom"/>
</dbReference>
<evidence type="ECO:0000256" key="15">
    <source>
        <dbReference type="ARBA" id="ARBA00049129"/>
    </source>
</evidence>
<dbReference type="PROSITE" id="PS50868">
    <property type="entry name" value="POST_SET"/>
    <property type="match status" value="1"/>
</dbReference>
<dbReference type="GO" id="GO:0140999">
    <property type="term" value="F:histone H3K4 trimethyltransferase activity"/>
    <property type="evidence" value="ECO:0007669"/>
    <property type="project" value="UniProtKB-EC"/>
</dbReference>
<dbReference type="SMART" id="SM00317">
    <property type="entry name" value="SET"/>
    <property type="match status" value="1"/>
</dbReference>
<evidence type="ECO:0000259" key="18">
    <source>
        <dbReference type="PROSITE" id="PS50280"/>
    </source>
</evidence>
<dbReference type="SMART" id="SM01291">
    <property type="entry name" value="N-SET"/>
    <property type="match status" value="1"/>
</dbReference>
<keyword evidence="8" id="KW-0694">RNA-binding</keyword>
<feature type="region of interest" description="Disordered" evidence="16">
    <location>
        <begin position="414"/>
        <end position="443"/>
    </location>
</feature>
<comment type="catalytic activity">
    <reaction evidence="13">
        <text>L-lysyl(4)-[histone H3] + 3 S-adenosyl-L-methionine = N(6),N(6),N(6)-trimethyl-L-lysyl(4)-[histone H3] + 3 S-adenosyl-L-homocysteine + 3 H(+)</text>
        <dbReference type="Rhea" id="RHEA:60260"/>
        <dbReference type="Rhea" id="RHEA-COMP:15537"/>
        <dbReference type="Rhea" id="RHEA-COMP:15547"/>
        <dbReference type="ChEBI" id="CHEBI:15378"/>
        <dbReference type="ChEBI" id="CHEBI:29969"/>
        <dbReference type="ChEBI" id="CHEBI:57856"/>
        <dbReference type="ChEBI" id="CHEBI:59789"/>
        <dbReference type="ChEBI" id="CHEBI:61961"/>
        <dbReference type="EC" id="2.1.1.354"/>
    </reaction>
</comment>
<feature type="compositionally biased region" description="Low complexity" evidence="16">
    <location>
        <begin position="909"/>
        <end position="919"/>
    </location>
</feature>
<evidence type="ECO:0000256" key="14">
    <source>
        <dbReference type="ARBA" id="ARBA00047583"/>
    </source>
</evidence>
<dbReference type="Proteomes" id="UP000325313">
    <property type="component" value="Unassembled WGS sequence"/>
</dbReference>
<dbReference type="GO" id="GO:0003723">
    <property type="term" value="F:RNA binding"/>
    <property type="evidence" value="ECO:0007669"/>
    <property type="project" value="UniProtKB-KW"/>
</dbReference>
<feature type="compositionally biased region" description="Acidic residues" evidence="16">
    <location>
        <begin position="1250"/>
        <end position="1260"/>
    </location>
</feature>
<feature type="compositionally biased region" description="Low complexity" evidence="16">
    <location>
        <begin position="241"/>
        <end position="253"/>
    </location>
</feature>
<dbReference type="PANTHER" id="PTHR45814">
    <property type="entry name" value="HISTONE-LYSINE N-METHYLTRANSFERASE SETD1"/>
    <property type="match status" value="1"/>
</dbReference>
<dbReference type="GO" id="GO:0032259">
    <property type="term" value="P:methylation"/>
    <property type="evidence" value="ECO:0007669"/>
    <property type="project" value="UniProtKB-KW"/>
</dbReference>
<feature type="compositionally biased region" description="Basic and acidic residues" evidence="16">
    <location>
        <begin position="1218"/>
        <end position="1229"/>
    </location>
</feature>
<accession>A0A5B0R6J7</accession>
<keyword evidence="11" id="KW-0539">Nucleus</keyword>
<dbReference type="Pfam" id="PF11764">
    <property type="entry name" value="N-SET"/>
    <property type="match status" value="1"/>
</dbReference>
<feature type="domain" description="Post-SET" evidence="19">
    <location>
        <begin position="1524"/>
        <end position="1540"/>
    </location>
</feature>
<keyword evidence="17" id="KW-1133">Transmembrane helix</keyword>
<evidence type="ECO:0000313" key="21">
    <source>
        <dbReference type="Proteomes" id="UP000325313"/>
    </source>
</evidence>
<feature type="region of interest" description="Disordered" evidence="16">
    <location>
        <begin position="1"/>
        <end position="38"/>
    </location>
</feature>
<feature type="compositionally biased region" description="Low complexity" evidence="16">
    <location>
        <begin position="599"/>
        <end position="616"/>
    </location>
</feature>
<dbReference type="PROSITE" id="PS50280">
    <property type="entry name" value="SET"/>
    <property type="match status" value="1"/>
</dbReference>
<evidence type="ECO:0000256" key="16">
    <source>
        <dbReference type="SAM" id="MobiDB-lite"/>
    </source>
</evidence>
<evidence type="ECO:0000256" key="3">
    <source>
        <dbReference type="ARBA" id="ARBA00015839"/>
    </source>
</evidence>
<dbReference type="Gene3D" id="3.30.70.330">
    <property type="match status" value="1"/>
</dbReference>
<evidence type="ECO:0000256" key="7">
    <source>
        <dbReference type="ARBA" id="ARBA00022853"/>
    </source>
</evidence>
<name>A0A5B0R6J7_PUCGR</name>
<dbReference type="InterPro" id="IPR012677">
    <property type="entry name" value="Nucleotide-bd_a/b_plait_sf"/>
</dbReference>
<comment type="catalytic activity">
    <reaction evidence="15">
        <text>N(6),N(6)-dimethyl-L-lysyl(4)-[histone H3] + S-adenosyl-L-methionine = N(6),N(6),N(6)-trimethyl-L-lysyl(4)-[histone H3] + S-adenosyl-L-homocysteine + H(+)</text>
        <dbReference type="Rhea" id="RHEA:60272"/>
        <dbReference type="Rhea" id="RHEA-COMP:15537"/>
        <dbReference type="Rhea" id="RHEA-COMP:15540"/>
        <dbReference type="ChEBI" id="CHEBI:15378"/>
        <dbReference type="ChEBI" id="CHEBI:57856"/>
        <dbReference type="ChEBI" id="CHEBI:59789"/>
        <dbReference type="ChEBI" id="CHEBI:61961"/>
        <dbReference type="ChEBI" id="CHEBI:61976"/>
    </reaction>
</comment>
<feature type="compositionally biased region" description="Low complexity" evidence="16">
    <location>
        <begin position="22"/>
        <end position="33"/>
    </location>
</feature>
<evidence type="ECO:0000256" key="2">
    <source>
        <dbReference type="ARBA" id="ARBA00012182"/>
    </source>
</evidence>
<evidence type="ECO:0000256" key="6">
    <source>
        <dbReference type="ARBA" id="ARBA00022691"/>
    </source>
</evidence>
<gene>
    <name evidence="20" type="primary">SET1_2</name>
    <name evidence="20" type="ORF">PGTUg99_029479</name>
</gene>
<keyword evidence="4 20" id="KW-0489">Methyltransferase</keyword>
<feature type="compositionally biased region" description="Polar residues" evidence="16">
    <location>
        <begin position="494"/>
        <end position="508"/>
    </location>
</feature>
<proteinExistence type="predicted"/>
<comment type="caution">
    <text evidence="20">The sequence shown here is derived from an EMBL/GenBank/DDBJ whole genome shotgun (WGS) entry which is preliminary data.</text>
</comment>
<comment type="subcellular location">
    <subcellularLocation>
        <location evidence="1">Nucleus</location>
    </subcellularLocation>
</comment>
<keyword evidence="7" id="KW-0156">Chromatin regulator</keyword>
<evidence type="ECO:0000256" key="17">
    <source>
        <dbReference type="SAM" id="Phobius"/>
    </source>
</evidence>
<evidence type="ECO:0000256" key="5">
    <source>
        <dbReference type="ARBA" id="ARBA00022679"/>
    </source>
</evidence>
<feature type="compositionally biased region" description="Basic and acidic residues" evidence="16">
    <location>
        <begin position="804"/>
        <end position="858"/>
    </location>
</feature>
<sequence>MEDEEKKRKKKDEEQKDEEQKTLSLPTLTLDPPTQDKSNYRCKYDPALDTSLVKKSAGPLWVSFHSTCLSDSPIIIIIIIIIITSLYLAYQSPLLLSSYRHSKPALLIKPNPNRDPRLKLAYPSPLSTHPTTPSGRSALIAGLSRSSRTRQAFHSRVELIPSYPYDRNSLGPPPPPPPSAILITMLDKLVTGEQVRSHFSQFGRIAECEIKLDPQTGGSLGICWLRFLNQITHPTAESRHSSSSQTPTISSISNKNNRDQQDGHQSALAAVKKANGARIGCMLNMGPAPTSSSASRRLSTSNKLQHYGIRCQLDGQGKKCEQAVAEQLDLLYPPLPPPPPLQDLSPSPLPPPPLQLDSHLSPAPTNQPLLPSPSHQPSTVTSSSHPSVPAPNHLTPQHLELESEISKRISTSITLAPSPHPINHLSQSTPHHIPTSINQLTGSDSHALHLNDQAFLPSEIDPSSQSSLPPPPPQAALAHPPTIPSAMRHRDYSQLPSSSTRHLSTPSVKSKIPESSHLSSSLTSSKMPMVLKTSHYIKQGHVASSSTRSKIAAGFVAAAQTAAITAAKKAGLKLSSHEQTEEHRRSGSRDRRGGRRSRSSSTDSRPYIPKSGSSKSGSDDSESESEDEDAREERQKEEAREELIQSRTFHRPGRPDLRPTTTYKPSIPRPSLPGLSLLWPHNHIGIDKSIKIEILKRLSLNHFSFLTINRVHLAEVQERCKVFYGQAELKEYFSKFQPDQIMTDGQMWYITFLTPNNAQLSYAYIHSSSYVGTKLPIEVHEPITPQYFRELVDNNMQPLPVRRRCNDDEPSDRRPAQERADDVDQERRQVVVEEIEKKQKIDSRPKHDDSDRADRSIESKPQADLQRLAIISAPQPPLRTLGHPSSWENNPDQRSAILKLPSFSKRKSSQSVTKNSSQSRSHDNTNPAPPGGIKKDNLSRQSLIEDDESIETTGRASSHKQAIEDDDFASIASSDVNQPRRRRPNSTRESRPPVQETVPSSSPTHAISDEESDKRPSYPANPAPRPIKKRVVQPAKKRRFQKVAFTSSEEEEAEEEKKDQPPKNKKWKRAQLATEKDEKTQTVVEVPPCPEEPKVTVDEIILDSPIGVSAPSPRAPGTLDSLAESEVPPTESILEVKPRRNKKVRLSAQARSSTKKAQNGRMVVDEEQAVPRLEEVAEDAEDLYFVKLALSRSRSGRSLHPPITQKPKATDASNQPLDRNRKVGQDRSIVHWQRRARKSSSPSLKAGSECEAEQEEEEAQSESKGKANEGVGRHSTGSSRTEGYYHIPSSQKAIYLPQRNKAIIDLGSLAPATATTATTTTVSNPTQFSALALSRSTRVNSRRFILNMEQNKKASILSSGNNPANDSLDSSLQLQANPNPAPSLDSVADVLKFNQLRTRKKQLKFSRSPIHDWGLYAMETIPAGEMVIEYVGEVIRQAVADRREKLYERMGIGSSYLFRVDDDLVVDATKKGNLGRLINHCCSPNCTAKIITINGEKKIVIYAKVTIELGDEVTYDYHFPKEEVKIPCLCGSVKCKGTLN</sequence>
<keyword evidence="17" id="KW-0472">Membrane</keyword>
<feature type="compositionally biased region" description="Low complexity" evidence="16">
    <location>
        <begin position="355"/>
        <end position="387"/>
    </location>
</feature>
<feature type="region of interest" description="Disordered" evidence="16">
    <location>
        <begin position="235"/>
        <end position="267"/>
    </location>
</feature>
<dbReference type="CDD" id="cd19169">
    <property type="entry name" value="SET_SETD1"/>
    <property type="match status" value="1"/>
</dbReference>
<feature type="compositionally biased region" description="Basic residues" evidence="16">
    <location>
        <begin position="1026"/>
        <end position="1041"/>
    </location>
</feature>
<dbReference type="SUPFAM" id="SSF82199">
    <property type="entry name" value="SET domain"/>
    <property type="match status" value="1"/>
</dbReference>
<evidence type="ECO:0000256" key="12">
    <source>
        <dbReference type="ARBA" id="ARBA00030093"/>
    </source>
</evidence>
<feature type="region of interest" description="Disordered" evidence="16">
    <location>
        <begin position="457"/>
        <end position="526"/>
    </location>
</feature>
<evidence type="ECO:0000256" key="11">
    <source>
        <dbReference type="ARBA" id="ARBA00023242"/>
    </source>
</evidence>
<feature type="compositionally biased region" description="Basic and acidic residues" evidence="16">
    <location>
        <begin position="575"/>
        <end position="591"/>
    </location>
</feature>
<dbReference type="InterPro" id="IPR035979">
    <property type="entry name" value="RBD_domain_sf"/>
</dbReference>
<dbReference type="Gene3D" id="2.170.270.10">
    <property type="entry name" value="SET domain"/>
    <property type="match status" value="1"/>
</dbReference>
<feature type="compositionally biased region" description="Pro residues" evidence="16">
    <location>
        <begin position="333"/>
        <end position="354"/>
    </location>
</feature>
<evidence type="ECO:0000256" key="8">
    <source>
        <dbReference type="ARBA" id="ARBA00022884"/>
    </source>
</evidence>
<feature type="region of interest" description="Disordered" evidence="16">
    <location>
        <begin position="331"/>
        <end position="394"/>
    </location>
</feature>
<keyword evidence="5 20" id="KW-0808">Transferase</keyword>
<feature type="compositionally biased region" description="Acidic residues" evidence="16">
    <location>
        <begin position="619"/>
        <end position="630"/>
    </location>
</feature>
<evidence type="ECO:0000256" key="10">
    <source>
        <dbReference type="ARBA" id="ARBA00023163"/>
    </source>
</evidence>
<feature type="transmembrane region" description="Helical" evidence="17">
    <location>
        <begin position="73"/>
        <end position="90"/>
    </location>
</feature>
<dbReference type="InterPro" id="IPR044570">
    <property type="entry name" value="Set1-like"/>
</dbReference>
<keyword evidence="17" id="KW-0812">Transmembrane</keyword>
<dbReference type="InterPro" id="IPR000504">
    <property type="entry name" value="RRM_dom"/>
</dbReference>
<feature type="compositionally biased region" description="Polar residues" evidence="16">
    <location>
        <begin position="951"/>
        <end position="960"/>
    </location>
</feature>
<feature type="region of interest" description="Disordered" evidence="16">
    <location>
        <begin position="1194"/>
        <end position="1285"/>
    </location>
</feature>
<evidence type="ECO:0000313" key="20">
    <source>
        <dbReference type="EMBL" id="KAA1121266.1"/>
    </source>
</evidence>
<dbReference type="InterPro" id="IPR024657">
    <property type="entry name" value="COMPASS_Set1_N-SET"/>
</dbReference>
<dbReference type="GO" id="GO:0048188">
    <property type="term" value="C:Set1C/COMPASS complex"/>
    <property type="evidence" value="ECO:0007669"/>
    <property type="project" value="InterPro"/>
</dbReference>
<dbReference type="Pfam" id="PF00076">
    <property type="entry name" value="RRM_1"/>
    <property type="match status" value="1"/>
</dbReference>
<evidence type="ECO:0000259" key="19">
    <source>
        <dbReference type="PROSITE" id="PS50868"/>
    </source>
</evidence>
<dbReference type="SUPFAM" id="SSF54928">
    <property type="entry name" value="RNA-binding domain, RBD"/>
    <property type="match status" value="1"/>
</dbReference>
<evidence type="ECO:0000256" key="13">
    <source>
        <dbReference type="ARBA" id="ARBA00047571"/>
    </source>
</evidence>
<evidence type="ECO:0000256" key="9">
    <source>
        <dbReference type="ARBA" id="ARBA00023015"/>
    </source>
</evidence>
<dbReference type="SMART" id="SM00508">
    <property type="entry name" value="PostSET"/>
    <property type="match status" value="1"/>
</dbReference>
<reference evidence="20 21" key="1">
    <citation type="submission" date="2019-05" db="EMBL/GenBank/DDBJ databases">
        <title>Emergence of the Ug99 lineage of the wheat stem rust pathogen through somatic hybridization.</title>
        <authorList>
            <person name="Li F."/>
            <person name="Upadhyaya N.M."/>
            <person name="Sperschneider J."/>
            <person name="Matny O."/>
            <person name="Nguyen-Phuc H."/>
            <person name="Mago R."/>
            <person name="Raley C."/>
            <person name="Miller M.E."/>
            <person name="Silverstein K.A.T."/>
            <person name="Henningsen E."/>
            <person name="Hirsch C.D."/>
            <person name="Visser B."/>
            <person name="Pretorius Z.A."/>
            <person name="Steffenson B.J."/>
            <person name="Schwessinger B."/>
            <person name="Dodds P.N."/>
            <person name="Figueroa M."/>
        </authorList>
    </citation>
    <scope>NUCLEOTIDE SEQUENCE [LARGE SCALE GENOMIC DNA]</scope>
    <source>
        <strain evidence="20 21">Ug99</strain>
    </source>
</reference>
<feature type="compositionally biased region" description="Low complexity" evidence="16">
    <location>
        <begin position="515"/>
        <end position="525"/>
    </location>
</feature>